<feature type="transmembrane region" description="Helical" evidence="1">
    <location>
        <begin position="104"/>
        <end position="123"/>
    </location>
</feature>
<dbReference type="EMBL" id="JBFDAA010000001">
    <property type="protein sequence ID" value="KAL1140385.1"/>
    <property type="molecule type" value="Genomic_DNA"/>
</dbReference>
<proteinExistence type="predicted"/>
<evidence type="ECO:0000313" key="3">
    <source>
        <dbReference type="Proteomes" id="UP001558652"/>
    </source>
</evidence>
<keyword evidence="1" id="KW-0812">Transmembrane</keyword>
<evidence type="ECO:0000313" key="2">
    <source>
        <dbReference type="EMBL" id="KAL1140385.1"/>
    </source>
</evidence>
<protein>
    <submittedName>
        <fullName evidence="2">Uncharacterized protein</fullName>
    </submittedName>
</protein>
<comment type="caution">
    <text evidence="2">The sequence shown here is derived from an EMBL/GenBank/DDBJ whole genome shotgun (WGS) entry which is preliminary data.</text>
</comment>
<keyword evidence="1" id="KW-1133">Transmembrane helix</keyword>
<sequence>MKVILLILYFIKSKLFHMFDFVARTALFAKLVFIFKLFVIAKLVEVTRYLWWLKELKKEGFDYSHHDHHHTEEDYHHFYGPQHYDHGPHPEGKKKKIKRAIKKAIIKLIIIALLIKHKIKMLLMAFQTFLLFKFVLLAGIYVVATIFKVWAEIKHKHHPQKVIYYENAHHQHHYDHDNDHYDDHGWTGGLWGRSMVVPDMSGDTTHQTQPQSAHYDAYSAHVPKHN</sequence>
<organism evidence="2 3">
    <name type="scientific">Ranatra chinensis</name>
    <dbReference type="NCBI Taxonomy" id="642074"/>
    <lineage>
        <taxon>Eukaryota</taxon>
        <taxon>Metazoa</taxon>
        <taxon>Ecdysozoa</taxon>
        <taxon>Arthropoda</taxon>
        <taxon>Hexapoda</taxon>
        <taxon>Insecta</taxon>
        <taxon>Pterygota</taxon>
        <taxon>Neoptera</taxon>
        <taxon>Paraneoptera</taxon>
        <taxon>Hemiptera</taxon>
        <taxon>Heteroptera</taxon>
        <taxon>Panheteroptera</taxon>
        <taxon>Nepomorpha</taxon>
        <taxon>Nepidae</taxon>
        <taxon>Ranatrinae</taxon>
        <taxon>Ranatra</taxon>
    </lineage>
</organism>
<keyword evidence="3" id="KW-1185">Reference proteome</keyword>
<evidence type="ECO:0000256" key="1">
    <source>
        <dbReference type="SAM" id="Phobius"/>
    </source>
</evidence>
<keyword evidence="1" id="KW-0472">Membrane</keyword>
<gene>
    <name evidence="2" type="ORF">AAG570_000317</name>
</gene>
<dbReference type="AlphaFoldDB" id="A0ABD0YWQ0"/>
<name>A0ABD0YWQ0_9HEMI</name>
<reference evidence="2 3" key="1">
    <citation type="submission" date="2024-07" db="EMBL/GenBank/DDBJ databases">
        <title>Chromosome-level genome assembly of the water stick insect Ranatra chinensis (Heteroptera: Nepidae).</title>
        <authorList>
            <person name="Liu X."/>
        </authorList>
    </citation>
    <scope>NUCLEOTIDE SEQUENCE [LARGE SCALE GENOMIC DNA]</scope>
    <source>
        <strain evidence="2">Cailab_2021Rc</strain>
        <tissue evidence="2">Muscle</tissue>
    </source>
</reference>
<dbReference type="Proteomes" id="UP001558652">
    <property type="component" value="Unassembled WGS sequence"/>
</dbReference>
<accession>A0ABD0YWQ0</accession>
<feature type="transmembrane region" description="Helical" evidence="1">
    <location>
        <begin position="129"/>
        <end position="151"/>
    </location>
</feature>
<feature type="transmembrane region" description="Helical" evidence="1">
    <location>
        <begin position="25"/>
        <end position="44"/>
    </location>
</feature>